<organism evidence="1">
    <name type="scientific">Tanacetum cinerariifolium</name>
    <name type="common">Dalmatian daisy</name>
    <name type="synonym">Chrysanthemum cinerariifolium</name>
    <dbReference type="NCBI Taxonomy" id="118510"/>
    <lineage>
        <taxon>Eukaryota</taxon>
        <taxon>Viridiplantae</taxon>
        <taxon>Streptophyta</taxon>
        <taxon>Embryophyta</taxon>
        <taxon>Tracheophyta</taxon>
        <taxon>Spermatophyta</taxon>
        <taxon>Magnoliopsida</taxon>
        <taxon>eudicotyledons</taxon>
        <taxon>Gunneridae</taxon>
        <taxon>Pentapetalae</taxon>
        <taxon>asterids</taxon>
        <taxon>campanulids</taxon>
        <taxon>Asterales</taxon>
        <taxon>Asteraceae</taxon>
        <taxon>Asteroideae</taxon>
        <taxon>Anthemideae</taxon>
        <taxon>Anthemidinae</taxon>
        <taxon>Tanacetum</taxon>
    </lineage>
</organism>
<protein>
    <submittedName>
        <fullName evidence="1">Uncharacterized protein</fullName>
    </submittedName>
</protein>
<comment type="caution">
    <text evidence="1">The sequence shown here is derived from an EMBL/GenBank/DDBJ whole genome shotgun (WGS) entry which is preliminary data.</text>
</comment>
<dbReference type="EMBL" id="BKCJ010002545">
    <property type="protein sequence ID" value="GEU49299.1"/>
    <property type="molecule type" value="Genomic_DNA"/>
</dbReference>
<gene>
    <name evidence="1" type="ORF">Tci_021277</name>
</gene>
<evidence type="ECO:0000313" key="1">
    <source>
        <dbReference type="EMBL" id="GEU49299.1"/>
    </source>
</evidence>
<dbReference type="AlphaFoldDB" id="A0A6L2KK71"/>
<sequence>MELDLEARLMGETLVLNRSLDSLYGDYIELNDLNVPLELRRNQVIDLLLTIEEGEVVDKQMIKKVKARDDKTMVRNFFGYTSDYNQVVENMDPYLHDGIGEVVVGEPFCKVSYVETKRFDGIISSTTSMRV</sequence>
<reference evidence="1" key="1">
    <citation type="journal article" date="2019" name="Sci. Rep.">
        <title>Draft genome of Tanacetum cinerariifolium, the natural source of mosquito coil.</title>
        <authorList>
            <person name="Yamashiro T."/>
            <person name="Shiraishi A."/>
            <person name="Satake H."/>
            <person name="Nakayama K."/>
        </authorList>
    </citation>
    <scope>NUCLEOTIDE SEQUENCE</scope>
</reference>
<proteinExistence type="predicted"/>
<name>A0A6L2KK71_TANCI</name>
<accession>A0A6L2KK71</accession>